<dbReference type="Proteomes" id="UP000049578">
    <property type="component" value="Unassembled WGS sequence"/>
</dbReference>
<keyword evidence="2" id="KW-0012">Acyltransferase</keyword>
<dbReference type="InterPro" id="IPR016181">
    <property type="entry name" value="Acyl_CoA_acyltransferase"/>
</dbReference>
<evidence type="ECO:0000313" key="4">
    <source>
        <dbReference type="EMBL" id="KPJ21995.1"/>
    </source>
</evidence>
<name>A0A0N8FX31_9STRE</name>
<evidence type="ECO:0000256" key="1">
    <source>
        <dbReference type="ARBA" id="ARBA00022679"/>
    </source>
</evidence>
<dbReference type="EMBL" id="LHQM01000031">
    <property type="protein sequence ID" value="KPJ21995.1"/>
    <property type="molecule type" value="Genomic_DNA"/>
</dbReference>
<dbReference type="GO" id="GO:0008080">
    <property type="term" value="F:N-acetyltransferase activity"/>
    <property type="evidence" value="ECO:0007669"/>
    <property type="project" value="UniProtKB-ARBA"/>
</dbReference>
<keyword evidence="5" id="KW-1185">Reference proteome</keyword>
<keyword evidence="1 4" id="KW-0808">Transferase</keyword>
<reference evidence="4 5" key="1">
    <citation type="submission" date="2015-08" db="EMBL/GenBank/DDBJ databases">
        <title>Genome sequence of Streptococcus phocae subsp. phocae ATCC 51973T isolated from liver specimen obtained from seal.</title>
        <authorList>
            <person name="Avendano-Herrera R."/>
        </authorList>
    </citation>
    <scope>NUCLEOTIDE SEQUENCE [LARGE SCALE GENOMIC DNA]</scope>
    <source>
        <strain evidence="4 5">ATCC 51973</strain>
    </source>
</reference>
<dbReference type="Gene3D" id="3.40.630.30">
    <property type="match status" value="1"/>
</dbReference>
<dbReference type="InterPro" id="IPR051635">
    <property type="entry name" value="SNAT-like"/>
</dbReference>
<dbReference type="PATRIC" id="fig|119224.3.peg.1155"/>
<feature type="domain" description="N-acetyltransferase" evidence="3">
    <location>
        <begin position="1"/>
        <end position="162"/>
    </location>
</feature>
<dbReference type="PANTHER" id="PTHR10908">
    <property type="entry name" value="SEROTONIN N-ACETYLTRANSFERASE"/>
    <property type="match status" value="1"/>
</dbReference>
<proteinExistence type="predicted"/>
<protein>
    <submittedName>
        <fullName evidence="4">GNAT family acetyltransferase</fullName>
    </submittedName>
</protein>
<dbReference type="InterPro" id="IPR000182">
    <property type="entry name" value="GNAT_dom"/>
</dbReference>
<gene>
    <name evidence="4" type="ORF">AKK44_07075</name>
</gene>
<evidence type="ECO:0000259" key="3">
    <source>
        <dbReference type="PROSITE" id="PS51186"/>
    </source>
</evidence>
<comment type="caution">
    <text evidence="4">The sequence shown here is derived from an EMBL/GenBank/DDBJ whole genome shotgun (WGS) entry which is preliminary data.</text>
</comment>
<dbReference type="PROSITE" id="PS51186">
    <property type="entry name" value="GNAT"/>
    <property type="match status" value="1"/>
</dbReference>
<dbReference type="CDD" id="cd04301">
    <property type="entry name" value="NAT_SF"/>
    <property type="match status" value="1"/>
</dbReference>
<evidence type="ECO:0000313" key="5">
    <source>
        <dbReference type="Proteomes" id="UP000049578"/>
    </source>
</evidence>
<dbReference type="SUPFAM" id="SSF55729">
    <property type="entry name" value="Acyl-CoA N-acyltransferases (Nat)"/>
    <property type="match status" value="1"/>
</dbReference>
<organism evidence="4 5">
    <name type="scientific">Streptococcus phocae</name>
    <dbReference type="NCBI Taxonomy" id="119224"/>
    <lineage>
        <taxon>Bacteria</taxon>
        <taxon>Bacillati</taxon>
        <taxon>Bacillota</taxon>
        <taxon>Bacilli</taxon>
        <taxon>Lactobacillales</taxon>
        <taxon>Streptococcaceae</taxon>
        <taxon>Streptococcus</taxon>
    </lineage>
</organism>
<dbReference type="RefSeq" id="WP_054279098.1">
    <property type="nucleotide sequence ID" value="NZ_LHQM01000031.1"/>
</dbReference>
<dbReference type="PANTHER" id="PTHR10908:SF0">
    <property type="entry name" value="SEROTONIN N-ACETYLTRANSFERASE"/>
    <property type="match status" value="1"/>
</dbReference>
<evidence type="ECO:0000256" key="2">
    <source>
        <dbReference type="ARBA" id="ARBA00023315"/>
    </source>
</evidence>
<dbReference type="Pfam" id="PF00583">
    <property type="entry name" value="Acetyltransf_1"/>
    <property type="match status" value="1"/>
</dbReference>
<sequence>MLIRHAQEADWQTIAAIEEDNFSLKEAATKSAIKQRTQLISDTFLVAVIDDTIVGYIEGPVIDETDISDCLFHQVSNNPPQGGYIAITSLSIASHYQQQGIGTALLAAMKDLAIAQKREGILLTCHEELIPYYEMNDFQNQGLSLSKHGQAVWYRMLWLANS</sequence>
<accession>A0A0N8FX31</accession>
<dbReference type="AlphaFoldDB" id="A0A0N8FX31"/>
<dbReference type="STRING" id="119224.AKK44_07075"/>